<reference evidence="8" key="1">
    <citation type="submission" date="2020-01" db="EMBL/GenBank/DDBJ databases">
        <title>Draft genome sequence of the Termite Coptotermes fromosanus.</title>
        <authorList>
            <person name="Itakura S."/>
            <person name="Yosikawa Y."/>
            <person name="Umezawa K."/>
        </authorList>
    </citation>
    <scope>NUCLEOTIDE SEQUENCE [LARGE SCALE GENOMIC DNA]</scope>
</reference>
<name>A0A6L2PQT6_COPFO</name>
<feature type="non-terminal residue" evidence="7">
    <location>
        <position position="1"/>
    </location>
</feature>
<keyword evidence="3" id="KW-0804">Transcription</keyword>
<evidence type="ECO:0000259" key="5">
    <source>
        <dbReference type="Pfam" id="PF09734"/>
    </source>
</evidence>
<dbReference type="GO" id="GO:0001003">
    <property type="term" value="F:RNA polymerase III type 2 promoter sequence-specific DNA binding"/>
    <property type="evidence" value="ECO:0007669"/>
    <property type="project" value="TreeGrafter"/>
</dbReference>
<gene>
    <name evidence="7" type="ORF">Cfor_08588</name>
</gene>
<comment type="subcellular location">
    <subcellularLocation>
        <location evidence="1">Nucleus</location>
    </subcellularLocation>
</comment>
<evidence type="ECO:0000313" key="7">
    <source>
        <dbReference type="EMBL" id="GFG34949.1"/>
    </source>
</evidence>
<dbReference type="InterPro" id="IPR041499">
    <property type="entry name" value="Tfc1/Sfc1_N"/>
</dbReference>
<dbReference type="PANTHER" id="PTHR13230:SF5">
    <property type="entry name" value="GENERAL TRANSCRIPTION FACTOR 3C POLYPEPTIDE 5"/>
    <property type="match status" value="1"/>
</dbReference>
<dbReference type="AlphaFoldDB" id="A0A6L2PQT6"/>
<dbReference type="InParanoid" id="A0A6L2PQT6"/>
<comment type="caution">
    <text evidence="7">The sequence shown here is derived from an EMBL/GenBank/DDBJ whole genome shotgun (WGS) entry which is preliminary data.</text>
</comment>
<dbReference type="Pfam" id="PF09734">
    <property type="entry name" value="Tau95"/>
    <property type="match status" value="1"/>
</dbReference>
<dbReference type="OrthoDB" id="5598268at2759"/>
<evidence type="ECO:0000256" key="4">
    <source>
        <dbReference type="ARBA" id="ARBA00023242"/>
    </source>
</evidence>
<protein>
    <recommendedName>
        <fullName evidence="9">Transcription factor IIIC subunit 5 HTH domain-containing protein</fullName>
    </recommendedName>
</protein>
<evidence type="ECO:0000259" key="6">
    <source>
        <dbReference type="Pfam" id="PF17682"/>
    </source>
</evidence>
<accession>A0A6L2PQT6</accession>
<dbReference type="GO" id="GO:0006384">
    <property type="term" value="P:transcription initiation at RNA polymerase III promoter"/>
    <property type="evidence" value="ECO:0007669"/>
    <property type="project" value="InterPro"/>
</dbReference>
<dbReference type="Proteomes" id="UP000502823">
    <property type="component" value="Unassembled WGS sequence"/>
</dbReference>
<evidence type="ECO:0000256" key="3">
    <source>
        <dbReference type="ARBA" id="ARBA00023163"/>
    </source>
</evidence>
<dbReference type="GO" id="GO:0005634">
    <property type="term" value="C:nucleus"/>
    <property type="evidence" value="ECO:0007669"/>
    <property type="project" value="UniProtKB-SubCell"/>
</dbReference>
<evidence type="ECO:0000313" key="8">
    <source>
        <dbReference type="Proteomes" id="UP000502823"/>
    </source>
</evidence>
<dbReference type="InterPro" id="IPR019136">
    <property type="entry name" value="TF_IIIC_su-5_HTH"/>
</dbReference>
<feature type="domain" description="Transcription factor IIIC subunit Tfc1/Sfc1 triple barrel" evidence="6">
    <location>
        <begin position="6"/>
        <end position="97"/>
    </location>
</feature>
<dbReference type="GO" id="GO:0000127">
    <property type="term" value="C:transcription factor TFIIIC complex"/>
    <property type="evidence" value="ECO:0007669"/>
    <property type="project" value="InterPro"/>
</dbReference>
<dbReference type="Pfam" id="PF17682">
    <property type="entry name" value="Tau95_N"/>
    <property type="match status" value="1"/>
</dbReference>
<sequence>TYSLANRRLELRFRPDDAFSKPACGDRHKTLSLLLRVKVQRKRNKNSQPLCESSAEDSDCSSGAYCERSSARTICSLAVLGRIETAYRFRNLCDFQYIPMNPEFGSHGPAVCNYSSLVPIGLPTFSWLTGDAPYFLPPATFSRMDTMQQYLYRREPGDDTTTPPNIIGRTRRRRSGHAVFVTFDIHNVPTKPRSIAMKLLRLKFLDGVHLETVKKIFEERPVWSKNALLYLTKYTKAQLKYLLPVVAYYFVTGPWRVMWVRFGYDPRLDPTSLKYQTLDYRLRTAGGLKMKVKAKRSYCNYLLPYKSSPSCRPKTAYCDIDVPEIQEMLEKLPAPAPGAKCHERLGWMPSGMDDRCREIINKLVTEVLKQENVFIPCMFSNTETALLQYKVQS</sequence>
<evidence type="ECO:0008006" key="9">
    <source>
        <dbReference type="Google" id="ProtNLM"/>
    </source>
</evidence>
<dbReference type="PANTHER" id="PTHR13230">
    <property type="entry name" value="GENERAL TRANSCRIPTION FACTOR IIIC, POLYPEPTIDE 5"/>
    <property type="match status" value="1"/>
</dbReference>
<organism evidence="7 8">
    <name type="scientific">Coptotermes formosanus</name>
    <name type="common">Formosan subterranean termite</name>
    <dbReference type="NCBI Taxonomy" id="36987"/>
    <lineage>
        <taxon>Eukaryota</taxon>
        <taxon>Metazoa</taxon>
        <taxon>Ecdysozoa</taxon>
        <taxon>Arthropoda</taxon>
        <taxon>Hexapoda</taxon>
        <taxon>Insecta</taxon>
        <taxon>Pterygota</taxon>
        <taxon>Neoptera</taxon>
        <taxon>Polyneoptera</taxon>
        <taxon>Dictyoptera</taxon>
        <taxon>Blattodea</taxon>
        <taxon>Blattoidea</taxon>
        <taxon>Termitoidae</taxon>
        <taxon>Rhinotermitidae</taxon>
        <taxon>Coptotermes</taxon>
    </lineage>
</organism>
<evidence type="ECO:0000256" key="1">
    <source>
        <dbReference type="ARBA" id="ARBA00004123"/>
    </source>
</evidence>
<dbReference type="InterPro" id="IPR040454">
    <property type="entry name" value="TF_IIIC_Tfc1/Sfc1"/>
</dbReference>
<dbReference type="GO" id="GO:0001002">
    <property type="term" value="F:RNA polymerase III type 1 promoter sequence-specific DNA binding"/>
    <property type="evidence" value="ECO:0007669"/>
    <property type="project" value="TreeGrafter"/>
</dbReference>
<keyword evidence="2" id="KW-0238">DNA-binding</keyword>
<dbReference type="FunCoup" id="A0A6L2PQT6">
    <property type="interactions" value="545"/>
</dbReference>
<dbReference type="Gene3D" id="3.30.200.160">
    <property type="entry name" value="TFIIIC, subcomplex tauA, subunit Sfc1, barrel domain"/>
    <property type="match status" value="1"/>
</dbReference>
<keyword evidence="8" id="KW-1185">Reference proteome</keyword>
<feature type="domain" description="Transcription factor IIIC subunit 5 HTH" evidence="5">
    <location>
        <begin position="135"/>
        <end position="281"/>
    </location>
</feature>
<dbReference type="InterPro" id="IPR042536">
    <property type="entry name" value="TFIIIC_tauA_Sfc1"/>
</dbReference>
<keyword evidence="4" id="KW-0539">Nucleus</keyword>
<evidence type="ECO:0000256" key="2">
    <source>
        <dbReference type="ARBA" id="ARBA00023125"/>
    </source>
</evidence>
<dbReference type="EMBL" id="BLKM01000514">
    <property type="protein sequence ID" value="GFG34949.1"/>
    <property type="molecule type" value="Genomic_DNA"/>
</dbReference>
<proteinExistence type="predicted"/>